<sequence>MSDKDSKVEKKQISILGCGWLGFPLAQRIQSLHSTWQIKGSTTSVAKINTFVENRIEGYLLPLNPTFDVESAKLHSFFNVDTLIISLPPRLHKHEPRFYVKQIDAVISEIRNSRIRDIIFISSTGIYPELNRIVMEQDVKTPEESASPDMVTAENLLTALRPDRNVTILRLGGLLGYNRIPGKYVQGQKDMATGSIPVNYIHRDDAAGMIITILETGIVNETFNIVAPIHTTRREVYETSCAQFGWETPTFADSNIKPDFKVISGAKFDHHYKYDFKFPDPLKFYYSLEDHSA</sequence>
<name>A0A9X1PBV8_9BACT</name>
<proteinExistence type="predicted"/>
<dbReference type="SUPFAM" id="SSF51735">
    <property type="entry name" value="NAD(P)-binding Rossmann-fold domains"/>
    <property type="match status" value="1"/>
</dbReference>
<comment type="caution">
    <text evidence="1">The sequence shown here is derived from an EMBL/GenBank/DDBJ whole genome shotgun (WGS) entry which is preliminary data.</text>
</comment>
<keyword evidence="2" id="KW-1185">Reference proteome</keyword>
<protein>
    <submittedName>
        <fullName evidence="1">NAD-dependent dehydratase</fullName>
    </submittedName>
</protein>
<organism evidence="1 2">
    <name type="scientific">Dyadobacter fanqingshengii</name>
    <dbReference type="NCBI Taxonomy" id="2906443"/>
    <lineage>
        <taxon>Bacteria</taxon>
        <taxon>Pseudomonadati</taxon>
        <taxon>Bacteroidota</taxon>
        <taxon>Cytophagia</taxon>
        <taxon>Cytophagales</taxon>
        <taxon>Spirosomataceae</taxon>
        <taxon>Dyadobacter</taxon>
    </lineage>
</organism>
<reference evidence="1" key="1">
    <citation type="submission" date="2021-12" db="EMBL/GenBank/DDBJ databases">
        <title>Novel species in genus Dyadobacter.</title>
        <authorList>
            <person name="Ma C."/>
        </authorList>
    </citation>
    <scope>NUCLEOTIDE SEQUENCE</scope>
    <source>
        <strain evidence="1">CY399</strain>
    </source>
</reference>
<evidence type="ECO:0000313" key="2">
    <source>
        <dbReference type="Proteomes" id="UP001139700"/>
    </source>
</evidence>
<accession>A0A9X1PBV8</accession>
<dbReference type="Proteomes" id="UP001139700">
    <property type="component" value="Unassembled WGS sequence"/>
</dbReference>
<dbReference type="AlphaFoldDB" id="A0A9X1PBV8"/>
<dbReference type="RefSeq" id="WP_234615206.1">
    <property type="nucleotide sequence ID" value="NZ_CP098806.1"/>
</dbReference>
<gene>
    <name evidence="1" type="ORF">LXM24_19785</name>
</gene>
<dbReference type="InterPro" id="IPR036291">
    <property type="entry name" value="NAD(P)-bd_dom_sf"/>
</dbReference>
<dbReference type="Gene3D" id="3.40.50.720">
    <property type="entry name" value="NAD(P)-binding Rossmann-like Domain"/>
    <property type="match status" value="1"/>
</dbReference>
<dbReference type="EMBL" id="JAJTTA010000003">
    <property type="protein sequence ID" value="MCF0042354.1"/>
    <property type="molecule type" value="Genomic_DNA"/>
</dbReference>
<evidence type="ECO:0000313" key="1">
    <source>
        <dbReference type="EMBL" id="MCF0042354.1"/>
    </source>
</evidence>